<dbReference type="PANTHER" id="PTHR30273">
    <property type="entry name" value="PERIPLASMIC SIGNAL SENSOR AND SIGMA FACTOR ACTIVATOR FECR-RELATED"/>
    <property type="match status" value="1"/>
</dbReference>
<dbReference type="Gene3D" id="3.55.50.30">
    <property type="match status" value="1"/>
</dbReference>
<proteinExistence type="predicted"/>
<feature type="domain" description="Protein FecR C-terminal" evidence="2">
    <location>
        <begin position="258"/>
        <end position="322"/>
    </location>
</feature>
<comment type="caution">
    <text evidence="3">The sequence shown here is derived from an EMBL/GenBank/DDBJ whole genome shotgun (WGS) entry which is preliminary data.</text>
</comment>
<dbReference type="RefSeq" id="WP_127041699.1">
    <property type="nucleotide sequence ID" value="NZ_JAABOK010000005.1"/>
</dbReference>
<dbReference type="InterPro" id="IPR012373">
    <property type="entry name" value="Ferrdict_sens_TM"/>
</dbReference>
<dbReference type="InterPro" id="IPR032508">
    <property type="entry name" value="FecR_C"/>
</dbReference>
<reference evidence="3" key="1">
    <citation type="submission" date="2020-05" db="EMBL/GenBank/DDBJ databases">
        <title>Chitinophaga laudate sp. nov., isolated from a tropical peat swamp.</title>
        <authorList>
            <person name="Goh C.B.S."/>
            <person name="Lee M.S."/>
            <person name="Parimannan S."/>
            <person name="Pasbakhsh P."/>
            <person name="Yule C.M."/>
            <person name="Rajandas H."/>
            <person name="Loke S."/>
            <person name="Croft L."/>
            <person name="Tan J.B.L."/>
        </authorList>
    </citation>
    <scope>NUCLEOTIDE SEQUENCE</scope>
    <source>
        <strain evidence="3">Mgbs1</strain>
    </source>
</reference>
<dbReference type="InterPro" id="IPR006860">
    <property type="entry name" value="FecR"/>
</dbReference>
<dbReference type="AlphaFoldDB" id="A0A433WF74"/>
<evidence type="ECO:0000259" key="1">
    <source>
        <dbReference type="Pfam" id="PF04773"/>
    </source>
</evidence>
<dbReference type="Pfam" id="PF04773">
    <property type="entry name" value="FecR"/>
    <property type="match status" value="1"/>
</dbReference>
<dbReference type="GO" id="GO:0016989">
    <property type="term" value="F:sigma factor antagonist activity"/>
    <property type="evidence" value="ECO:0007669"/>
    <property type="project" value="TreeGrafter"/>
</dbReference>
<organism evidence="3 4">
    <name type="scientific">Chitinophaga solisilvae</name>
    <dbReference type="NCBI Taxonomy" id="1233460"/>
    <lineage>
        <taxon>Bacteria</taxon>
        <taxon>Pseudomonadati</taxon>
        <taxon>Bacteroidota</taxon>
        <taxon>Chitinophagia</taxon>
        <taxon>Chitinophagales</taxon>
        <taxon>Chitinophagaceae</taxon>
        <taxon>Chitinophaga</taxon>
    </lineage>
</organism>
<dbReference type="PANTHER" id="PTHR30273:SF2">
    <property type="entry name" value="PROTEIN FECR"/>
    <property type="match status" value="1"/>
</dbReference>
<keyword evidence="4" id="KW-1185">Reference proteome</keyword>
<dbReference type="PIRSF" id="PIRSF018266">
    <property type="entry name" value="FecR"/>
    <property type="match status" value="1"/>
</dbReference>
<gene>
    <name evidence="3" type="ORF">ECE50_026430</name>
</gene>
<feature type="domain" description="FecR protein" evidence="1">
    <location>
        <begin position="120"/>
        <end position="209"/>
    </location>
</feature>
<evidence type="ECO:0000313" key="4">
    <source>
        <dbReference type="Proteomes" id="UP000281028"/>
    </source>
</evidence>
<evidence type="ECO:0000313" key="3">
    <source>
        <dbReference type="EMBL" id="NSL90387.1"/>
    </source>
</evidence>
<dbReference type="Gene3D" id="2.60.120.1440">
    <property type="match status" value="1"/>
</dbReference>
<name>A0A433WF74_9BACT</name>
<dbReference type="OrthoDB" id="645173at2"/>
<accession>A0A433WF74</accession>
<dbReference type="Pfam" id="PF16344">
    <property type="entry name" value="FecR_C"/>
    <property type="match status" value="1"/>
</dbReference>
<protein>
    <submittedName>
        <fullName evidence="3">DUF4974 domain-containing protein</fullName>
    </submittedName>
</protein>
<sequence length="334" mass="37145">MYNRKEYLRQLLHTDNWSAEQQEWMLQYLEENDLSDLEAVAKEYYQAEAPDVKNLLDERLSVQLLKKIHQRAGITKKPFTGIFSLYRRKIAVAAAAVLIAGASWYLVAKQQVKQLVMNSGNERKTLTLPDGSLVFLEKGSSITYPENFGKSGRELSLNGEAFFEVSHKARHPFVISSALISTTVLGTSFNMEARSGHTARVTVVSGMVQVNARDGDAGKNQLVLKANKSAVYHPASKALVLYDATDDARFFSQKRNGKFIYKGSPLVQVLNDLQRFYNIPVKAAGSLSNCSFYGDFNTADDLQQALTLIAVTLNARINRDNNGNGYTIEGGNCQ</sequence>
<dbReference type="Proteomes" id="UP000281028">
    <property type="component" value="Unassembled WGS sequence"/>
</dbReference>
<dbReference type="EMBL" id="RIAR02000001">
    <property type="protein sequence ID" value="NSL90387.1"/>
    <property type="molecule type" value="Genomic_DNA"/>
</dbReference>
<evidence type="ECO:0000259" key="2">
    <source>
        <dbReference type="Pfam" id="PF16344"/>
    </source>
</evidence>